<comment type="similarity">
    <text evidence="1 2">Belongs to the phD/YefM antitoxin family.</text>
</comment>
<dbReference type="InterPro" id="IPR036165">
    <property type="entry name" value="YefM-like_sf"/>
</dbReference>
<dbReference type="NCBIfam" id="TIGR01552">
    <property type="entry name" value="phd_fam"/>
    <property type="match status" value="1"/>
</dbReference>
<evidence type="ECO:0000256" key="1">
    <source>
        <dbReference type="ARBA" id="ARBA00009981"/>
    </source>
</evidence>
<evidence type="ECO:0000256" key="2">
    <source>
        <dbReference type="RuleBase" id="RU362080"/>
    </source>
</evidence>
<reference evidence="3 4" key="1">
    <citation type="submission" date="2018-03" db="EMBL/GenBank/DDBJ databases">
        <title>Comparative analysis of microorganisms from saline springs in Andes Mountain Range, Colombia.</title>
        <authorList>
            <person name="Rubin E."/>
        </authorList>
    </citation>
    <scope>NUCLEOTIDE SEQUENCE [LARGE SCALE GENOMIC DNA]</scope>
    <source>
        <strain evidence="3 4">CG 35</strain>
    </source>
</reference>
<dbReference type="SUPFAM" id="SSF143120">
    <property type="entry name" value="YefM-like"/>
    <property type="match status" value="1"/>
</dbReference>
<dbReference type="InterPro" id="IPR006442">
    <property type="entry name" value="Antitoxin_Phd/YefM"/>
</dbReference>
<keyword evidence="4" id="KW-1185">Reference proteome</keyword>
<evidence type="ECO:0000313" key="3">
    <source>
        <dbReference type="EMBL" id="PRZ11826.1"/>
    </source>
</evidence>
<comment type="caution">
    <text evidence="3">The sequence shown here is derived from an EMBL/GenBank/DDBJ whole genome shotgun (WGS) entry which is preliminary data.</text>
</comment>
<gene>
    <name evidence="3" type="ORF">BCL67_12910</name>
</gene>
<dbReference type="Pfam" id="PF02604">
    <property type="entry name" value="PhdYeFM_antitox"/>
    <property type="match status" value="1"/>
</dbReference>
<dbReference type="AlphaFoldDB" id="A0A2T0YAU0"/>
<accession>A0A2T0YAU0</accession>
<evidence type="ECO:0000313" key="4">
    <source>
        <dbReference type="Proteomes" id="UP000238217"/>
    </source>
</evidence>
<protein>
    <recommendedName>
        <fullName evidence="2">Antitoxin</fullName>
    </recommendedName>
</protein>
<sequence>MTIESYLYKMYSWRMTSITLSDFRAHQSEILDAAQREPVEILSRGSRRRAVVVSPEFFDRAVQALEDQTDIRGAREARNEDGQLSHEELMAELGL</sequence>
<organism evidence="3 4">
    <name type="scientific">Nesterenkonia sandarakina</name>
    <dbReference type="NCBI Taxonomy" id="272918"/>
    <lineage>
        <taxon>Bacteria</taxon>
        <taxon>Bacillati</taxon>
        <taxon>Actinomycetota</taxon>
        <taxon>Actinomycetes</taxon>
        <taxon>Micrococcales</taxon>
        <taxon>Micrococcaceae</taxon>
        <taxon>Nesterenkonia</taxon>
    </lineage>
</organism>
<name>A0A2T0YAU0_9MICC</name>
<proteinExistence type="inferred from homology"/>
<dbReference type="Gene3D" id="3.40.1620.10">
    <property type="entry name" value="YefM-like domain"/>
    <property type="match status" value="1"/>
</dbReference>
<dbReference type="EMBL" id="PVTY01000029">
    <property type="protein sequence ID" value="PRZ11826.1"/>
    <property type="molecule type" value="Genomic_DNA"/>
</dbReference>
<comment type="function">
    <text evidence="2">Antitoxin component of a type II toxin-antitoxin (TA) system.</text>
</comment>
<dbReference type="Proteomes" id="UP000238217">
    <property type="component" value="Unassembled WGS sequence"/>
</dbReference>